<organism evidence="5 6">
    <name type="scientific">Propionicimonas paludicola</name>
    <dbReference type="NCBI Taxonomy" id="185243"/>
    <lineage>
        <taxon>Bacteria</taxon>
        <taxon>Bacillati</taxon>
        <taxon>Actinomycetota</taxon>
        <taxon>Actinomycetes</taxon>
        <taxon>Propionibacteriales</taxon>
        <taxon>Nocardioidaceae</taxon>
        <taxon>Propionicimonas</taxon>
    </lineage>
</organism>
<feature type="domain" description="DUF7507" evidence="4">
    <location>
        <begin position="418"/>
        <end position="513"/>
    </location>
</feature>
<protein>
    <submittedName>
        <fullName evidence="5">CshA-type fibril repeat protein</fullName>
    </submittedName>
</protein>
<dbReference type="Proteomes" id="UP000226079">
    <property type="component" value="Unassembled WGS sequence"/>
</dbReference>
<proteinExistence type="predicted"/>
<feature type="domain" description="CshA" evidence="2">
    <location>
        <begin position="780"/>
        <end position="857"/>
    </location>
</feature>
<keyword evidence="1" id="KW-1133">Transmembrane helix</keyword>
<feature type="domain" description="CshA" evidence="2">
    <location>
        <begin position="1379"/>
        <end position="1481"/>
    </location>
</feature>
<name>A0A2A9CUU6_9ACTN</name>
<evidence type="ECO:0000259" key="2">
    <source>
        <dbReference type="Pfam" id="PF19076"/>
    </source>
</evidence>
<feature type="domain" description="CshA" evidence="2">
    <location>
        <begin position="1163"/>
        <end position="1267"/>
    </location>
</feature>
<sequence>MALIPSGDFALPSPATGLRNGLALLMSLLLAVGAIVYGPAAPAKAAAGDIRCGSTYVYGLRAGETVSADNASLIRFTAPSGAWTKIGSFGSGTTSINALGIDAAGDLAYAMGPATNGTANMYLYRDSSGTGDAAVSLSGFNTGIGTFLAGAVDPTTGQYWVGGTASGNTFWAYSINPSTRAVTFRFNVTVPGSSNADMAFDSQGNLYLAVSPSNAVGEVRLYTADALTRTDPPGVTLSKLDASNGGYPGMAFASDGFLYLSAGTSLKKARPSTGAVEQTITTSYSTRLADLGSCATPTVVYALQKNVVSRAASTDQFTLTMTGTKVSKSATTTGTATGVQSVTAGPVLVIAGESYQMAEAASGTTNLSNYLSSYTCTGSRTGTVAGNGTSFSLTAPAADDNGKGDNITCTFTNEAKKAAIQVVKNATGTPTKAGDQVKYTFTVTNVGNRALTGIALSDPKLAPATISCPVTSLDPGKSTTCTASAAYTVLQSDVEAGKVSNTVSVVATPPNGEGAAGSVTDTDTVEVAITRTPQLKLVKTLTSGNPFVVGDKLTYAFTLTNTGNVQITGAGVDDPLLAGETCQATTLAPGASTTCSANPYSVTAADVTAGKVVNTAGVTGTSSAGAAKLDSASANQVTTKLGTVPTAGDDAATTKQNVNATINLLANDTAGVSGTGEKYTLVPSSLKFTDAGASTDGKSLTVAGQGSYTIDAAGVLTFDPLPGFSGSATAVHYQLTDSHGLTATATVKLTVTAIVPDATSDAGSTNYRTSTTIDLVANDSAGDSSAPLVPSSVVFTSASATNGGKSLSTAQGSYTINNAGVVTFVPAAGFVGTAGPVTYRIADTNQTTDTATLTITVAGPPAPTASNDSGSGLQNQDVTVDVLANDHASGTAVLDPTSVRLQGSGVSADGKTLATGNGTWRVGTDGKITFDPAASFVGASAPVTYQVADDLGQTATATVTVTIAAVVPSATNDATNVAYLHVATLSPLVNDAGNPSAALVPSSLALTDPATASGSLAVAGKGTWKVSGSQITFTPVAGFSGTVSTGYRVADANGTVATATLSVSVGTAPSATADAGTGLQNHDITVDVLANDVPGSDGAGHPGSFGPVQLGTSSGHGSYRVEADSRITFDPDPSFVGEATASYSVADSFGNPVSSTVTFTVTPVTPVAADDRGHGAFAHPVTVPVLGNDLAGDPSAPLDAFSVVLLGTGGTAGKTLVTADGSYAVDATSGAITFTPATGFTGAASPVRYRVADLNGTTTTATLTVTIGTAPNAADDFGATTQGHPVSVDALRNDTAGDDGAGTPGSLIPATLVFTAPGATDGGKTLVVAGQGTWTIGTDHQVQFVPEPSFTGTARVDYRVTDDQLNSDTATISVTIAAVTPTAADDAGHTPFQTAVTTTVIGNDAAGADDLPLVPSSVKLTDPAATGAGTRLSTGQGTWTVESDGRITFDPADGFSGLATAAYRISDRNGTSATANLTVTVGAAPQAHADATSTQQNVDAVLNVLSNDAAGDDGAGGHGTLAAASVVLTAGAATAAGKKLVVDGQGTWTVESDGRISFDPEVTFLGTAATSYRVTDSFGNTATALASVTVTPIRPQPADDQAHTTYRTAVSVDLLANDRPGADSAALVPSSVKFLAAGATENGTKLTVPGEGSYQLVDGVVTFTPAAGFQGTTSAVGYQVSDANGTSATAVLSVEVVAPAAPTAANDAVHTAFGTPVTADVLANDRAGALATLQAGSVRLSGSGVSDAGKTLVLDGVGTFSVTADGSITFTPADGFFGSVPWVSYEVSDELGRSAQASLSVRVGLPPHAFDDTATTPQNTTVGFSLLANDSAGDDGLGAAGELRPASVVFTSGSAQDEGKRLVVAGEGTWTIAADGAVSFDPLPSFVGLTSAAAYRVTDSFGNTADAVASVTVTAITPTAHDDSAHGAFGHSVVLDVIANDAPGAVSAPLESSSVIFTDAAATNDRRELSVAGEGTYRIDSSTGKVTFTPVSGFQGPTTPVEYRVSDSNLTHARALIRITSGFPPSAVDDSAHGAFGHPVVVGVLSNDTAGDDGDGELGGLVAASVVLDADAVTAAGKKLVTEDGTWTVNPTTGALTFAPAAGFSGAASVDYRVSDSFDNTATATATVTIGQAPVTVPDATVTTPQNVTVSLHPLANDVAGDDGAGAAGSIVPSSLVFTDAAASSDGKALVIDGVGRWSVATDGSLSFDPEPGYLGTTSVAYRVADSFGNTATGTASVRVTPIVPVAFDDAGHTPFRTPVIVPVADNDAPGAASAPLVPTSVRFADAAATDHGTTLATEEGTWSVRADGSVRFAPAATFTGVATVDYRIADANGTTAGAQLAVTVGQPPHAVPQAAVVTPQNITVSLDPLPNDVAGDDGAGVLGSIDAASLVLTGAGASADGKKLVRDGVGSWTVNLDGTITFDPEPGFTGDASVAYRVTDSFGNTADGTAAATVTPIRPTAVADEGHAAFAHQVSVDVVANDVAGDVSAALVPGSVRFTDAAATDAGRRLETADGVWSVDASGVVSFTPAAGFTGETSVSYRVSDTNGTSASTSVTVTVGRAPLTVPDAIVSTPQNVTVALHPLANDVAGDDGAGVAGTIVPSSVVFTDPQASADGKTLVVDGVGTWSVADDGSLSFDPEPGYLGTASVAYRVADSFGNTATGTAAVRVTPIVPVALDDAGHTPFRTPVSVLVAGNDTPGAASAPLVVASVQFPLPTATSGGTKLVTAQGAWSVNPDGSVRFVPANDFTGAATTTYQIADANGATATATIRITVGTAPVTATDHATTKQGIATSLTPATNDLPGDDGTGLVGSVDPSSLVLLNVAGDAVSSLVVAGVGTWTVSGAELHFVPVPSFTGDASVSYRVADSFGNTATGLAAVSVTPIVPVAKPDAAHAPYAHQASADVVANDVAGDVSAALVPGSVRFTDAAATDTGRRLQTAAGVWSADSSGVVSFTPAAGFTGEASVAYRVSDTNGTPASSTLTVRIGAAPFTVVQPAGSTPQGVAVVVDPLANDVAGDDGAGVVGSLVPGSVVFTSADAASDGKSLVVAGVGAWSVTADGLVRLDPEPGFVGSASVSYRVTDSFGNSTTGSASVVVAAVVPSATDDAAHTAYRTPVSVSVAGNDVAGAASAALVPTSVRFTATTATDGGKTLATAAGTWSVNTDGSVRFVPAAGFSGQAKTGYRIADVNGTTATATITITVGNPPATVSDATTVTPQNVTVGLHPLANDVPGDDGTGTLGSIDPATLRLTGQGAATDGKSLTVSGVGSWTVATDGTLSFDPEPGYLGTTSVAYRVTDSFGNTADGTAAVQVTPIVPVAHVDFGHTPFRTASLTDVAGNDQPGAASAPLVADSVRFVDSAATDGGRRLANASGVWTVDDQGRIGFVPAAGVSGKVSVGYRIADTNGTTANSTLTITVGAPPRADDDAVSTPQNENVSIFVLSDDLPGDDGFGGFGSLVVDSVMFTANHDTELTTAQGTWTVNSSGVVSFDPVPGFVGQAVTNYQVTDSFGNLSSAAITVTVTPITPSAFTDHGAGPARQAVTVAVLDNDQAGATSAPLRPGSVSIVAAAATAHGTQLLVDGQGTWTVNAGGTITFTPLADFVGTTSAISYQVADANGTTATSTVTVTVGQLSHTRPDTATIGQGTSATLAVLGNDVPGDNGGGTLGSFDPGTVCLGPDCLSSITSPGEGVWTVQPGGRVVFTPEASFIGHATLSYRVTDSFGNPVTGTVGCYVTQVVPTASDDAGHTAANTAVSVDVLANDAGGNATTPLVAGSVRLTGAGASADGLSLSIAGQGTWTAHSDGRVSFAPASGFTGATDPVSYQVSDSNGTPVSATLVITVGALPIATDNSATTLRNQPVTIDVLADDNAGDDGAGVGGTLDPASVTFTSDEATDAGRTLVVAGEGTWRADAAGQITFTPLAGFVGAATSVGYQVSDSFGNTAQARLSVVVSAVTPSAADDATTGALGHPVTLDVLANDVPGDVSAPLDPSSVTFTAAAATDAGKRLEVAGEGVWTIAADGRVTFTPESNFTGATGRVGYRVLDRNGAAAEATITVVIGAGPTAAADQVQVWQYGGVAVPVLSNDSAGAGCTLDPHSVGLTGLSISATVTRGSSELIVPSEGIWSVSADGSLAFTPNPGFGGWSSWVTYSVYDSCGNGAQAQARVYMPAANTTVEPTEDPGHGDNGGGNGGHLAYTGVEVGGLLIVAIALVLGGGLLLVLPKRRRREEDSHAA</sequence>
<dbReference type="SUPFAM" id="SSF63825">
    <property type="entry name" value="YWTD domain"/>
    <property type="match status" value="1"/>
</dbReference>
<feature type="domain" description="DUF7507" evidence="4">
    <location>
        <begin position="532"/>
        <end position="627"/>
    </location>
</feature>
<dbReference type="Pfam" id="PF19076">
    <property type="entry name" value="CshA_repeat"/>
    <property type="match status" value="19"/>
</dbReference>
<feature type="domain" description="CshA" evidence="2">
    <location>
        <begin position="2780"/>
        <end position="2876"/>
    </location>
</feature>
<dbReference type="InterPro" id="IPR026395">
    <property type="entry name" value="CshA_fibril"/>
</dbReference>
<feature type="transmembrane region" description="Helical" evidence="1">
    <location>
        <begin position="4199"/>
        <end position="4219"/>
    </location>
</feature>
<keyword evidence="1" id="KW-0812">Transmembrane</keyword>
<feature type="domain" description="CshA" evidence="2">
    <location>
        <begin position="1842"/>
        <end position="1913"/>
    </location>
</feature>
<feature type="domain" description="CshA" evidence="2">
    <location>
        <begin position="3736"/>
        <end position="3840"/>
    </location>
</feature>
<evidence type="ECO:0000259" key="3">
    <source>
        <dbReference type="Pfam" id="PF20674"/>
    </source>
</evidence>
<dbReference type="InterPro" id="IPR048834">
    <property type="entry name" value="SpaA_pre-album"/>
</dbReference>
<feature type="transmembrane region" description="Helical" evidence="1">
    <location>
        <begin position="21"/>
        <end position="40"/>
    </location>
</feature>
<dbReference type="NCBIfam" id="NF012211">
    <property type="entry name" value="tand_rpt_95"/>
    <property type="match status" value="4"/>
</dbReference>
<feature type="domain" description="CshA" evidence="2">
    <location>
        <begin position="3953"/>
        <end position="4055"/>
    </location>
</feature>
<dbReference type="InterPro" id="IPR055354">
    <property type="entry name" value="DUF7507"/>
</dbReference>
<feature type="domain" description="SpaA-like prealbumin fold" evidence="3">
    <location>
        <begin position="302"/>
        <end position="414"/>
    </location>
</feature>
<dbReference type="NCBIfam" id="TIGR04225">
    <property type="entry name" value="CshA_fibril_rpt"/>
    <property type="match status" value="11"/>
</dbReference>
<feature type="domain" description="CshA" evidence="2">
    <location>
        <begin position="2270"/>
        <end position="2345"/>
    </location>
</feature>
<evidence type="ECO:0000256" key="1">
    <source>
        <dbReference type="SAM" id="Phobius"/>
    </source>
</evidence>
<feature type="domain" description="CshA" evidence="2">
    <location>
        <begin position="1620"/>
        <end position="1696"/>
    </location>
</feature>
<evidence type="ECO:0000313" key="6">
    <source>
        <dbReference type="Proteomes" id="UP000226079"/>
    </source>
</evidence>
<dbReference type="Pfam" id="PF24346">
    <property type="entry name" value="DUF7507"/>
    <property type="match status" value="2"/>
</dbReference>
<dbReference type="Gene3D" id="2.60.40.3440">
    <property type="match status" value="4"/>
</dbReference>
<feature type="domain" description="CshA" evidence="2">
    <location>
        <begin position="1916"/>
        <end position="2015"/>
    </location>
</feature>
<dbReference type="EMBL" id="PDJC01000001">
    <property type="protein sequence ID" value="PFG17390.1"/>
    <property type="molecule type" value="Genomic_DNA"/>
</dbReference>
<dbReference type="NCBIfam" id="TIGR01451">
    <property type="entry name" value="B_ant_repeat"/>
    <property type="match status" value="2"/>
</dbReference>
<dbReference type="InterPro" id="IPR047589">
    <property type="entry name" value="DUF11_rpt"/>
</dbReference>
<evidence type="ECO:0000313" key="5">
    <source>
        <dbReference type="EMBL" id="PFG17390.1"/>
    </source>
</evidence>
<feature type="domain" description="CshA" evidence="2">
    <location>
        <begin position="3246"/>
        <end position="3309"/>
    </location>
</feature>
<reference evidence="5 6" key="1">
    <citation type="submission" date="2017-10" db="EMBL/GenBank/DDBJ databases">
        <title>Sequencing the genomes of 1000 actinobacteria strains.</title>
        <authorList>
            <person name="Klenk H.-P."/>
        </authorList>
    </citation>
    <scope>NUCLEOTIDE SEQUENCE [LARGE SCALE GENOMIC DNA]</scope>
    <source>
        <strain evidence="5 6">DSM 15597</strain>
    </source>
</reference>
<dbReference type="Pfam" id="PF20674">
    <property type="entry name" value="SpaA_3"/>
    <property type="match status" value="1"/>
</dbReference>
<keyword evidence="1" id="KW-0472">Membrane</keyword>
<dbReference type="Pfam" id="PF17963">
    <property type="entry name" value="Big_9"/>
    <property type="match status" value="14"/>
</dbReference>
<accession>A0A2A9CUU6</accession>
<gene>
    <name evidence="5" type="ORF">ATK74_1958</name>
</gene>
<feature type="domain" description="CshA" evidence="2">
    <location>
        <begin position="862"/>
        <end position="963"/>
    </location>
</feature>
<feature type="domain" description="CshA" evidence="2">
    <location>
        <begin position="2399"/>
        <end position="2455"/>
    </location>
</feature>
<dbReference type="Gene3D" id="2.60.40.2810">
    <property type="match status" value="2"/>
</dbReference>
<feature type="domain" description="CshA" evidence="2">
    <location>
        <begin position="966"/>
        <end position="1065"/>
    </location>
</feature>
<evidence type="ECO:0000259" key="4">
    <source>
        <dbReference type="Pfam" id="PF24346"/>
    </source>
</evidence>
<feature type="domain" description="CshA" evidence="2">
    <location>
        <begin position="3845"/>
        <end position="3950"/>
    </location>
</feature>
<keyword evidence="6" id="KW-1185">Reference proteome</keyword>
<feature type="domain" description="CshA" evidence="2">
    <location>
        <begin position="3531"/>
        <end position="3628"/>
    </location>
</feature>
<feature type="domain" description="CshA" evidence="2">
    <location>
        <begin position="644"/>
        <end position="751"/>
    </location>
</feature>
<feature type="domain" description="CshA" evidence="2">
    <location>
        <begin position="2601"/>
        <end position="2666"/>
    </location>
</feature>
<feature type="domain" description="CshA" evidence="2">
    <location>
        <begin position="1520"/>
        <end position="1590"/>
    </location>
</feature>
<comment type="caution">
    <text evidence="5">The sequence shown here is derived from an EMBL/GenBank/DDBJ whole genome shotgun (WGS) entry which is preliminary data.</text>
</comment>